<keyword evidence="2" id="KW-1185">Reference proteome</keyword>
<reference evidence="2" key="1">
    <citation type="submission" date="2015-03" db="EMBL/GenBank/DDBJ databases">
        <authorList>
            <consortium name="Pathogen Informatics"/>
            <person name="Murphy D."/>
        </authorList>
    </citation>
    <scope>NUCLEOTIDE SEQUENCE [LARGE SCALE GENOMIC DNA]</scope>
    <source>
        <strain evidence="2">IP6945</strain>
    </source>
</reference>
<dbReference type="Proteomes" id="UP000041882">
    <property type="component" value="Unassembled WGS sequence"/>
</dbReference>
<name>A0A0T9QHB6_9GAMM</name>
<organism evidence="1 2">
    <name type="scientific">Yersinia thracica</name>
    <dbReference type="NCBI Taxonomy" id="2890319"/>
    <lineage>
        <taxon>Bacteria</taxon>
        <taxon>Pseudomonadati</taxon>
        <taxon>Pseudomonadota</taxon>
        <taxon>Gammaproteobacteria</taxon>
        <taxon>Enterobacterales</taxon>
        <taxon>Yersiniaceae</taxon>
        <taxon>Yersinia</taxon>
    </lineage>
</organism>
<dbReference type="RefSeq" id="WP_050115755.1">
    <property type="nucleotide sequence ID" value="NZ_CABHXX010000095.1"/>
</dbReference>
<accession>A0A0T9QHB6</accession>
<proteinExistence type="predicted"/>
<evidence type="ECO:0000313" key="2">
    <source>
        <dbReference type="Proteomes" id="UP000041882"/>
    </source>
</evidence>
<dbReference type="EMBL" id="CQAW01000017">
    <property type="protein sequence ID" value="CNI11429.1"/>
    <property type="molecule type" value="Genomic_DNA"/>
</dbReference>
<dbReference type="AlphaFoldDB" id="A0A0T9QHB6"/>
<gene>
    <name evidence="1" type="primary">fI</name>
    <name evidence="1" type="ORF">ERS008472_03266</name>
</gene>
<sequence length="83" mass="9465">MRWGSRTGEEEVFIFESYTRTAQILMDTIAEAHFYYIDKPLTPSLAKDVIDSINRKLSAYVTAPPAAEGLVVISLGKKLFYYR</sequence>
<protein>
    <submittedName>
        <fullName evidence="1">Major tail sheath protein</fullName>
    </submittedName>
</protein>
<evidence type="ECO:0000313" key="1">
    <source>
        <dbReference type="EMBL" id="CNI11429.1"/>
    </source>
</evidence>